<reference evidence="1 2" key="1">
    <citation type="journal article" date="2022" name="bioRxiv">
        <title>The genome of the oomycete Peronosclerospora sorghi, a cosmopolitan pathogen of maize and sorghum, is inflated with dispersed pseudogenes.</title>
        <authorList>
            <person name="Fletcher K."/>
            <person name="Martin F."/>
            <person name="Isakeit T."/>
            <person name="Cavanaugh K."/>
            <person name="Magill C."/>
            <person name="Michelmore R."/>
        </authorList>
    </citation>
    <scope>NUCLEOTIDE SEQUENCE [LARGE SCALE GENOMIC DNA]</scope>
    <source>
        <strain evidence="1">P6</strain>
    </source>
</reference>
<evidence type="ECO:0000313" key="1">
    <source>
        <dbReference type="EMBL" id="KAI9916686.1"/>
    </source>
</evidence>
<dbReference type="Proteomes" id="UP001163321">
    <property type="component" value="Chromosome 2"/>
</dbReference>
<sequence>MSLENLTSSVKLYSHFEISHKSKLNQGKCGVGTGDIEAYRDLELGGEGVDVSTEYLALEESLQKEDTTSTWAGQVATPLEVILEESISQISSNFKEFSSSLTKTVVLLLLLRWSQVF</sequence>
<protein>
    <submittedName>
        <fullName evidence="1">Uncharacterized protein</fullName>
    </submittedName>
</protein>
<dbReference type="EMBL" id="CM047581">
    <property type="protein sequence ID" value="KAI9916686.1"/>
    <property type="molecule type" value="Genomic_DNA"/>
</dbReference>
<gene>
    <name evidence="1" type="ORF">PsorP6_017048</name>
</gene>
<evidence type="ECO:0000313" key="2">
    <source>
        <dbReference type="Proteomes" id="UP001163321"/>
    </source>
</evidence>
<keyword evidence="2" id="KW-1185">Reference proteome</keyword>
<organism evidence="1 2">
    <name type="scientific">Peronosclerospora sorghi</name>
    <dbReference type="NCBI Taxonomy" id="230839"/>
    <lineage>
        <taxon>Eukaryota</taxon>
        <taxon>Sar</taxon>
        <taxon>Stramenopiles</taxon>
        <taxon>Oomycota</taxon>
        <taxon>Peronosporomycetes</taxon>
        <taxon>Peronosporales</taxon>
        <taxon>Peronosporaceae</taxon>
        <taxon>Peronosclerospora</taxon>
    </lineage>
</organism>
<accession>A0ACC0WG53</accession>
<comment type="caution">
    <text evidence="1">The sequence shown here is derived from an EMBL/GenBank/DDBJ whole genome shotgun (WGS) entry which is preliminary data.</text>
</comment>
<name>A0ACC0WG53_9STRA</name>
<proteinExistence type="predicted"/>